<proteinExistence type="inferred from homology"/>
<dbReference type="Pfam" id="PF02631">
    <property type="entry name" value="RecX_HTH2"/>
    <property type="match status" value="1"/>
</dbReference>
<dbReference type="Gene3D" id="1.10.10.10">
    <property type="entry name" value="Winged helix-like DNA-binding domain superfamily/Winged helix DNA-binding domain"/>
    <property type="match status" value="2"/>
</dbReference>
<dbReference type="PANTHER" id="PTHR33602:SF1">
    <property type="entry name" value="REGULATORY PROTEIN RECX FAMILY PROTEIN"/>
    <property type="match status" value="1"/>
</dbReference>
<accession>A0A3A1YJ15</accession>
<organism evidence="8 9">
    <name type="scientific">Psittacicella gerlachiana</name>
    <dbReference type="NCBI Taxonomy" id="2028574"/>
    <lineage>
        <taxon>Bacteria</taxon>
        <taxon>Pseudomonadati</taxon>
        <taxon>Pseudomonadota</taxon>
        <taxon>Gammaproteobacteria</taxon>
        <taxon>Pasteurellales</taxon>
        <taxon>Psittacicellaceae</taxon>
        <taxon>Psittacicella</taxon>
    </lineage>
</organism>
<comment type="similarity">
    <text evidence="2 5">Belongs to the RecX family.</text>
</comment>
<evidence type="ECO:0000313" key="9">
    <source>
        <dbReference type="Proteomes" id="UP000265964"/>
    </source>
</evidence>
<evidence type="ECO:0000256" key="1">
    <source>
        <dbReference type="ARBA" id="ARBA00004496"/>
    </source>
</evidence>
<dbReference type="Proteomes" id="UP000265964">
    <property type="component" value="Unassembled WGS sequence"/>
</dbReference>
<sequence>MTKLHDPYEYLIYLLSRKEYSLAQLRQKLKDKGYPEEESQAALEVVVQKKYQSDARFAESFLHDQGLAGFGPQTISQKLRLKGVSEAIIQQTLEESEFNWEQQAFIYFVRKGFAQLDLQDFKVRAKMQRNMLSKGYDFSHINYCLNTCKELAELELDPETFILNNFSYEN</sequence>
<dbReference type="InterPro" id="IPR003783">
    <property type="entry name" value="Regulatory_RecX"/>
</dbReference>
<gene>
    <name evidence="5" type="primary">recX</name>
    <name evidence="8" type="ORF">CKF59_01840</name>
</gene>
<comment type="subcellular location">
    <subcellularLocation>
        <location evidence="1 5">Cytoplasm</location>
    </subcellularLocation>
</comment>
<feature type="domain" description="RecX first three-helical" evidence="7">
    <location>
        <begin position="8"/>
        <end position="44"/>
    </location>
</feature>
<feature type="domain" description="RecX second three-helical" evidence="6">
    <location>
        <begin position="53"/>
        <end position="93"/>
    </location>
</feature>
<dbReference type="InterPro" id="IPR036388">
    <property type="entry name" value="WH-like_DNA-bd_sf"/>
</dbReference>
<dbReference type="OrthoDB" id="7066780at2"/>
<evidence type="ECO:0000256" key="2">
    <source>
        <dbReference type="ARBA" id="ARBA00009695"/>
    </source>
</evidence>
<protein>
    <recommendedName>
        <fullName evidence="3 5">Regulatory protein RecX</fullName>
    </recommendedName>
</protein>
<dbReference type="EMBL" id="NRJF01000045">
    <property type="protein sequence ID" value="RIY37426.1"/>
    <property type="molecule type" value="Genomic_DNA"/>
</dbReference>
<evidence type="ECO:0000259" key="6">
    <source>
        <dbReference type="Pfam" id="PF02631"/>
    </source>
</evidence>
<keyword evidence="9" id="KW-1185">Reference proteome</keyword>
<evidence type="ECO:0000256" key="4">
    <source>
        <dbReference type="ARBA" id="ARBA00022490"/>
    </source>
</evidence>
<comment type="caution">
    <text evidence="8">The sequence shown here is derived from an EMBL/GenBank/DDBJ whole genome shotgun (WGS) entry which is preliminary data.</text>
</comment>
<dbReference type="InterPro" id="IPR053924">
    <property type="entry name" value="RecX_HTH_2nd"/>
</dbReference>
<evidence type="ECO:0000313" key="8">
    <source>
        <dbReference type="EMBL" id="RIY37426.1"/>
    </source>
</evidence>
<dbReference type="GO" id="GO:0006282">
    <property type="term" value="P:regulation of DNA repair"/>
    <property type="evidence" value="ECO:0007669"/>
    <property type="project" value="UniProtKB-UniRule"/>
</dbReference>
<reference evidence="8 9" key="1">
    <citation type="submission" date="2017-08" db="EMBL/GenBank/DDBJ databases">
        <title>Reclassification of Bisgaard taxon 37 and 44.</title>
        <authorList>
            <person name="Christensen H."/>
        </authorList>
    </citation>
    <scope>NUCLEOTIDE SEQUENCE [LARGE SCALE GENOMIC DNA]</scope>
    <source>
        <strain evidence="8 9">EEAB3T1</strain>
    </source>
</reference>
<dbReference type="Pfam" id="PF21982">
    <property type="entry name" value="RecX_HTH1"/>
    <property type="match status" value="1"/>
</dbReference>
<evidence type="ECO:0000259" key="7">
    <source>
        <dbReference type="Pfam" id="PF21982"/>
    </source>
</evidence>
<keyword evidence="4 5" id="KW-0963">Cytoplasm</keyword>
<dbReference type="HAMAP" id="MF_01114">
    <property type="entry name" value="RecX"/>
    <property type="match status" value="1"/>
</dbReference>
<dbReference type="GO" id="GO:0005737">
    <property type="term" value="C:cytoplasm"/>
    <property type="evidence" value="ECO:0007669"/>
    <property type="project" value="UniProtKB-SubCell"/>
</dbReference>
<dbReference type="PANTHER" id="PTHR33602">
    <property type="entry name" value="REGULATORY PROTEIN RECX FAMILY PROTEIN"/>
    <property type="match status" value="1"/>
</dbReference>
<comment type="function">
    <text evidence="5">Modulates RecA activity.</text>
</comment>
<name>A0A3A1YJ15_9GAMM</name>
<dbReference type="RefSeq" id="WP_119534285.1">
    <property type="nucleotide sequence ID" value="NZ_NRJF01000045.1"/>
</dbReference>
<evidence type="ECO:0000256" key="3">
    <source>
        <dbReference type="ARBA" id="ARBA00018111"/>
    </source>
</evidence>
<dbReference type="InterPro" id="IPR053926">
    <property type="entry name" value="RecX_HTH_1st"/>
</dbReference>
<evidence type="ECO:0000256" key="5">
    <source>
        <dbReference type="HAMAP-Rule" id="MF_01114"/>
    </source>
</evidence>
<dbReference type="AlphaFoldDB" id="A0A3A1YJ15"/>